<dbReference type="InterPro" id="IPR036286">
    <property type="entry name" value="LexA/Signal_pep-like_sf"/>
</dbReference>
<evidence type="ECO:0000256" key="2">
    <source>
        <dbReference type="ARBA" id="ARBA00004401"/>
    </source>
</evidence>
<evidence type="ECO:0000256" key="1">
    <source>
        <dbReference type="ARBA" id="ARBA00000677"/>
    </source>
</evidence>
<reference evidence="11 13" key="2">
    <citation type="submission" date="2017-09" db="EMBL/GenBank/DDBJ databases">
        <title>Bacterial strain isolated from the female urinary microbiota.</title>
        <authorList>
            <person name="Thomas-White K."/>
            <person name="Kumar N."/>
            <person name="Forster S."/>
            <person name="Putonti C."/>
            <person name="Lawley T."/>
            <person name="Wolfe A.J."/>
        </authorList>
    </citation>
    <scope>NUCLEOTIDE SEQUENCE [LARGE SCALE GENOMIC DNA]</scope>
    <source>
        <strain evidence="11 13">UMB0744</strain>
    </source>
</reference>
<proteinExistence type="inferred from homology"/>
<keyword evidence="7" id="KW-1133">Transmembrane helix</keyword>
<dbReference type="GO" id="GO:0009003">
    <property type="term" value="F:signal peptidase activity"/>
    <property type="evidence" value="ECO:0007669"/>
    <property type="project" value="UniProtKB-EC"/>
</dbReference>
<comment type="caution">
    <text evidence="10">The sequence shown here is derived from an EMBL/GenBank/DDBJ whole genome shotgun (WGS) entry which is preliminary data.</text>
</comment>
<keyword evidence="13" id="KW-1185">Reference proteome</keyword>
<evidence type="ECO:0000256" key="8">
    <source>
        <dbReference type="SAM" id="MobiDB-lite"/>
    </source>
</evidence>
<dbReference type="Proteomes" id="UP000243201">
    <property type="component" value="Unassembled WGS sequence"/>
</dbReference>
<keyword evidence="7" id="KW-0472">Membrane</keyword>
<comment type="catalytic activity">
    <reaction evidence="1 7">
        <text>Cleavage of hydrophobic, N-terminal signal or leader sequences from secreted and periplasmic proteins.</text>
        <dbReference type="EC" id="3.4.21.89"/>
    </reaction>
</comment>
<dbReference type="PRINTS" id="PR00727">
    <property type="entry name" value="LEADERPTASE"/>
</dbReference>
<organism evidence="10 12">
    <name type="scientific">Varibaculum cambriense</name>
    <dbReference type="NCBI Taxonomy" id="184870"/>
    <lineage>
        <taxon>Bacteria</taxon>
        <taxon>Bacillati</taxon>
        <taxon>Actinomycetota</taxon>
        <taxon>Actinomycetes</taxon>
        <taxon>Actinomycetales</taxon>
        <taxon>Actinomycetaceae</taxon>
        <taxon>Varibaculum</taxon>
    </lineage>
</organism>
<dbReference type="InterPro" id="IPR000223">
    <property type="entry name" value="Pept_S26A_signal_pept_1"/>
</dbReference>
<dbReference type="Proteomes" id="UP000070572">
    <property type="component" value="Unassembled WGS sequence"/>
</dbReference>
<evidence type="ECO:0000256" key="3">
    <source>
        <dbReference type="ARBA" id="ARBA00009370"/>
    </source>
</evidence>
<evidence type="ECO:0000313" key="11">
    <source>
        <dbReference type="EMBL" id="PMB90616.1"/>
    </source>
</evidence>
<dbReference type="GO" id="GO:0005886">
    <property type="term" value="C:plasma membrane"/>
    <property type="evidence" value="ECO:0007669"/>
    <property type="project" value="UniProtKB-SubCell"/>
</dbReference>
<evidence type="ECO:0000256" key="4">
    <source>
        <dbReference type="ARBA" id="ARBA00013208"/>
    </source>
</evidence>
<dbReference type="PROSITE" id="PS00761">
    <property type="entry name" value="SPASE_I_3"/>
    <property type="match status" value="1"/>
</dbReference>
<dbReference type="GO" id="GO:0004252">
    <property type="term" value="F:serine-type endopeptidase activity"/>
    <property type="evidence" value="ECO:0007669"/>
    <property type="project" value="InterPro"/>
</dbReference>
<dbReference type="Gene3D" id="2.10.109.10">
    <property type="entry name" value="Umud Fragment, subunit A"/>
    <property type="match status" value="1"/>
</dbReference>
<dbReference type="SUPFAM" id="SSF51306">
    <property type="entry name" value="LexA/Signal peptidase"/>
    <property type="match status" value="1"/>
</dbReference>
<feature type="active site" evidence="6">
    <location>
        <position position="73"/>
    </location>
</feature>
<dbReference type="Pfam" id="PF10502">
    <property type="entry name" value="Peptidase_S26"/>
    <property type="match status" value="1"/>
</dbReference>
<dbReference type="InterPro" id="IPR019758">
    <property type="entry name" value="Pept_S26A_signal_pept_1_CS"/>
</dbReference>
<comment type="similarity">
    <text evidence="3 7">Belongs to the peptidase S26 family.</text>
</comment>
<evidence type="ECO:0000313" key="13">
    <source>
        <dbReference type="Proteomes" id="UP000243201"/>
    </source>
</evidence>
<evidence type="ECO:0000313" key="10">
    <source>
        <dbReference type="EMBL" id="KXB80465.1"/>
    </source>
</evidence>
<dbReference type="NCBIfam" id="TIGR02227">
    <property type="entry name" value="sigpep_I_bact"/>
    <property type="match status" value="1"/>
</dbReference>
<evidence type="ECO:0000256" key="5">
    <source>
        <dbReference type="ARBA" id="ARBA00022801"/>
    </source>
</evidence>
<dbReference type="EMBL" id="LSDN01000015">
    <property type="protein sequence ID" value="KXB80465.1"/>
    <property type="molecule type" value="Genomic_DNA"/>
</dbReference>
<keyword evidence="7" id="KW-0812">Transmembrane</keyword>
<dbReference type="CDD" id="cd06530">
    <property type="entry name" value="S26_SPase_I"/>
    <property type="match status" value="1"/>
</dbReference>
<reference evidence="10 12" key="1">
    <citation type="submission" date="2016-01" db="EMBL/GenBank/DDBJ databases">
        <authorList>
            <person name="Mitreva M."/>
            <person name="Pepin K.H."/>
            <person name="Mihindukulasuriya K.A."/>
            <person name="Fulton R."/>
            <person name="Fronick C."/>
            <person name="O'Laughlin M."/>
            <person name="Miner T."/>
            <person name="Herter B."/>
            <person name="Rosa B.A."/>
            <person name="Cordes M."/>
            <person name="Tomlinson C."/>
            <person name="Wollam A."/>
            <person name="Palsikar V.B."/>
            <person name="Mardis E.R."/>
            <person name="Wilson R.K."/>
        </authorList>
    </citation>
    <scope>NUCLEOTIDE SEQUENCE [LARGE SCALE GENOMIC DNA]</scope>
    <source>
        <strain evidence="10 12">DNF00696</strain>
    </source>
</reference>
<dbReference type="InterPro" id="IPR019533">
    <property type="entry name" value="Peptidase_S26"/>
</dbReference>
<feature type="compositionally biased region" description="Basic and acidic residues" evidence="8">
    <location>
        <begin position="1"/>
        <end position="14"/>
    </location>
</feature>
<sequence length="255" mass="28153">MVGDKRMKDARETNDLGLSGTGSPAPSGRRARKAPSKWWLMLRETLMMVIVALAISAIIKAFLLQAFQIPSSSMEQTLQINDRIIVSKLVPEYRQLNRGDVIVFQDDDNWLKRNADTPSPSLLGKLLTWVGLRPDDSQNHLVKRIVGLPGDRVQCCDTNGRLKVNGVSVDESGYINPGSAPSLIKFDVTVPTGKLWVMGDNRSNSEDSRFHMKEPSQGFVSLDQVTGRAFAIMWPINHLSTIKNTDAFAAVPPAP</sequence>
<dbReference type="GO" id="GO:0006465">
    <property type="term" value="P:signal peptide processing"/>
    <property type="evidence" value="ECO:0007669"/>
    <property type="project" value="InterPro"/>
</dbReference>
<evidence type="ECO:0000256" key="6">
    <source>
        <dbReference type="PIRSR" id="PIRSR600223-1"/>
    </source>
</evidence>
<keyword evidence="7" id="KW-0645">Protease</keyword>
<comment type="subcellular location">
    <subcellularLocation>
        <location evidence="2">Cell membrane</location>
        <topology evidence="2">Single-pass type II membrane protein</topology>
    </subcellularLocation>
    <subcellularLocation>
        <location evidence="7">Membrane</location>
        <topology evidence="7">Single-pass type II membrane protein</topology>
    </subcellularLocation>
</comment>
<feature type="domain" description="Peptidase S26" evidence="9">
    <location>
        <begin position="43"/>
        <end position="234"/>
    </location>
</feature>
<keyword evidence="5 7" id="KW-0378">Hydrolase</keyword>
<name>A0AB34WYY4_9ACTO</name>
<dbReference type="PANTHER" id="PTHR43390:SF1">
    <property type="entry name" value="CHLOROPLAST PROCESSING PEPTIDASE"/>
    <property type="match status" value="1"/>
</dbReference>
<evidence type="ECO:0000313" key="12">
    <source>
        <dbReference type="Proteomes" id="UP000070572"/>
    </source>
</evidence>
<gene>
    <name evidence="11" type="primary">lepB</name>
    <name evidence="11" type="ORF">CJ240_02470</name>
    <name evidence="10" type="ORF">HMPREF1862_01147</name>
</gene>
<feature type="region of interest" description="Disordered" evidence="8">
    <location>
        <begin position="1"/>
        <end position="31"/>
    </location>
</feature>
<dbReference type="EMBL" id="PNGC01000001">
    <property type="protein sequence ID" value="PMB90616.1"/>
    <property type="molecule type" value="Genomic_DNA"/>
</dbReference>
<evidence type="ECO:0000256" key="7">
    <source>
        <dbReference type="RuleBase" id="RU362042"/>
    </source>
</evidence>
<accession>A0AB34WYY4</accession>
<protein>
    <recommendedName>
        <fullName evidence="4 7">Signal peptidase I</fullName>
        <ecNumber evidence="4 7">3.4.21.89</ecNumber>
    </recommendedName>
</protein>
<dbReference type="PANTHER" id="PTHR43390">
    <property type="entry name" value="SIGNAL PEPTIDASE I"/>
    <property type="match status" value="1"/>
</dbReference>
<dbReference type="AlphaFoldDB" id="A0AB34WYY4"/>
<dbReference type="EC" id="3.4.21.89" evidence="4 7"/>
<feature type="active site" evidence="6">
    <location>
        <position position="143"/>
    </location>
</feature>
<evidence type="ECO:0000259" key="9">
    <source>
        <dbReference type="Pfam" id="PF10502"/>
    </source>
</evidence>
<feature type="transmembrane region" description="Helical" evidence="7">
    <location>
        <begin position="46"/>
        <end position="67"/>
    </location>
</feature>